<evidence type="ECO:0000256" key="2">
    <source>
        <dbReference type="SAM" id="Phobius"/>
    </source>
</evidence>
<dbReference type="GeneID" id="172256"/>
<evidence type="ECO:0000313" key="5">
    <source>
        <dbReference type="WormBase" id="F33D11.9b"/>
    </source>
</evidence>
<feature type="region of interest" description="Disordered" evidence="1">
    <location>
        <begin position="642"/>
        <end position="676"/>
    </location>
</feature>
<dbReference type="PANTHER" id="PTHR13304">
    <property type="entry name" value="GLYCOSYLPHOSPHATIDYLINOSITOL ANCHOR ATTACHMENT 1 PROTEIN"/>
    <property type="match status" value="1"/>
</dbReference>
<dbReference type="HOGENOM" id="CLU_026188_0_0_1"/>
<dbReference type="GO" id="GO:0016255">
    <property type="term" value="P:attachment of GPI anchor to protein"/>
    <property type="evidence" value="ECO:0000318"/>
    <property type="project" value="GO_Central"/>
</dbReference>
<feature type="transmembrane region" description="Helical" evidence="2">
    <location>
        <begin position="553"/>
        <end position="573"/>
    </location>
</feature>
<dbReference type="RefSeq" id="NP_001367611.1">
    <property type="nucleotide sequence ID" value="NM_001380401.1"/>
</dbReference>
<sequence>MENLLKFTNKKLKLLEMALEISKDGGTTRPKILDKILKFRKVALIIAYIGAYLSAQWLFDPVNMEVTRISEHSLMPGLVTPKFDKSGIAIQLYRRFSDLPKSKSQQELIHTIFSDLGLECFTHKWRSKVAGNPMNGENVYGFIRGPRNDGAEAQMIVVQLGRSEKSRRMMSRMLAFVDYAKDQVYWARDIVIVFVDGGEKNDSIEKAAFALDAFLLKYQKIEALNSKKSITVEADEIQAQTGALIGGVVYDLSGMAVKGQHIVNIQTNGLNGQQVNLDVFNGITKIADSKHHSRVAIFGTLHRHSNPYMEYSPFIVPMRALYTQAFISIEGIHSVLGKYGVQGLTVGLSHDYSEKQTGQFIEEVSRMLNNVLERLHQSYFMYVLADDLHFSSIAMYIIPLTILVSPLVISAYFEWTKIQEFQFPVVHLAFHVLGFFYYIATTYVFQTIGTTFVLQWMQWPFVGIDGCDGQFTPSWSLINSFLIFFMIPLGPYVFLKEPVRCVPSMRIVCLLETSLVLYGICLTNFGLAILCTAFVVPIVFLMTYESSDRTRSIFRSSVLAILNPISVLAFVAINIPGMFGQLFPTISQDSWLAAAQSIALTAIREDVEFKVNHFFLLCCFGYPIWNMLFACSMRYGPEPQGSLGIFGNGSDDDDGDDDDGPQKTNRGHSTKKNKRE</sequence>
<keyword evidence="2" id="KW-1133">Transmembrane helix</keyword>
<keyword evidence="6" id="KW-1267">Proteomics identification</keyword>
<dbReference type="PeptideAtlas" id="Q95X60"/>
<feature type="transmembrane region" description="Helical" evidence="2">
    <location>
        <begin position="39"/>
        <end position="59"/>
    </location>
</feature>
<dbReference type="PhylomeDB" id="Q95X60"/>
<keyword evidence="4" id="KW-1185">Reference proteome</keyword>
<dbReference type="GO" id="GO:0042765">
    <property type="term" value="C:GPI-anchor transamidase complex"/>
    <property type="evidence" value="ECO:0000318"/>
    <property type="project" value="GO_Central"/>
</dbReference>
<gene>
    <name evidence="3 5" type="primary">gpaa-1</name>
    <name evidence="5" type="synonym">hpo-3</name>
    <name evidence="3" type="ORF">CELE_F33D11.9</name>
    <name evidence="5" type="ORF">F33D11.9</name>
</gene>
<organism evidence="3 4">
    <name type="scientific">Caenorhabditis elegans</name>
    <dbReference type="NCBI Taxonomy" id="6239"/>
    <lineage>
        <taxon>Eukaryota</taxon>
        <taxon>Metazoa</taxon>
        <taxon>Ecdysozoa</taxon>
        <taxon>Nematoda</taxon>
        <taxon>Chromadorea</taxon>
        <taxon>Rhabditida</taxon>
        <taxon>Rhabditina</taxon>
        <taxon>Rhabditomorpha</taxon>
        <taxon>Rhabditoidea</taxon>
        <taxon>Rhabditidae</taxon>
        <taxon>Peloderinae</taxon>
        <taxon>Caenorhabditis</taxon>
    </lineage>
</organism>
<dbReference type="OrthoDB" id="445301at2759"/>
<dbReference type="ExpressionAtlas" id="Q95X60">
    <property type="expression patterns" value="baseline and differential"/>
</dbReference>
<evidence type="ECO:0000256" key="1">
    <source>
        <dbReference type="SAM" id="MobiDB-lite"/>
    </source>
</evidence>
<dbReference type="eggNOG" id="KOG3566">
    <property type="taxonomic scope" value="Eukaryota"/>
</dbReference>
<dbReference type="PANTHER" id="PTHR13304:SF0">
    <property type="entry name" value="GLYCOSYLPHOSPHATIDYLINOSITOL ANCHOR ATTACHMENT 1 PROTEIN"/>
    <property type="match status" value="1"/>
</dbReference>
<protein>
    <submittedName>
        <fullName evidence="3">Chitin synthase</fullName>
    </submittedName>
</protein>
<dbReference type="AlphaFoldDB" id="Q95X60"/>
<feature type="compositionally biased region" description="Basic residues" evidence="1">
    <location>
        <begin position="665"/>
        <end position="676"/>
    </location>
</feature>
<dbReference type="InParanoid" id="Q95X60"/>
<dbReference type="WormBase" id="F33D11.9b">
    <property type="protein sequence ID" value="CE30527"/>
    <property type="gene ID" value="WBGene00018006"/>
    <property type="gene designation" value="gpaa-1"/>
</dbReference>
<evidence type="ECO:0007829" key="6">
    <source>
        <dbReference type="PeptideAtlas" id="Q95X60"/>
    </source>
</evidence>
<dbReference type="InterPro" id="IPR007246">
    <property type="entry name" value="Gaa1"/>
</dbReference>
<evidence type="ECO:0000313" key="4">
    <source>
        <dbReference type="Proteomes" id="UP000001940"/>
    </source>
</evidence>
<dbReference type="UCSC" id="F33D11.9a.1">
    <property type="organism name" value="c. elegans"/>
</dbReference>
<name>Q95X60_CAEEL</name>
<dbReference type="CTD" id="172256"/>
<feature type="compositionally biased region" description="Acidic residues" evidence="1">
    <location>
        <begin position="650"/>
        <end position="659"/>
    </location>
</feature>
<dbReference type="OMA" id="RESEWNI"/>
<feature type="transmembrane region" description="Helical" evidence="2">
    <location>
        <begin position="515"/>
        <end position="541"/>
    </location>
</feature>
<dbReference type="STRING" id="6239.F33D11.9b.1"/>
<keyword evidence="2" id="KW-0812">Transmembrane</keyword>
<keyword evidence="2" id="KW-0472">Membrane</keyword>
<dbReference type="EMBL" id="BX284601">
    <property type="protein sequence ID" value="CCD66443.1"/>
    <property type="molecule type" value="Genomic_DNA"/>
</dbReference>
<dbReference type="AGR" id="WB:WBGene00018006"/>
<reference evidence="3 4" key="1">
    <citation type="journal article" date="1998" name="Science">
        <title>Genome sequence of the nematode C. elegans: a platform for investigating biology.</title>
        <authorList>
            <consortium name="The C. elegans sequencing consortium"/>
            <person name="Sulson J.E."/>
            <person name="Waterston R."/>
        </authorList>
    </citation>
    <scope>NUCLEOTIDE SEQUENCE [LARGE SCALE GENOMIC DNA]</scope>
    <source>
        <strain evidence="3 4">Bristol N2</strain>
    </source>
</reference>
<dbReference type="Proteomes" id="UP000001940">
    <property type="component" value="Chromosome I"/>
</dbReference>
<feature type="transmembrane region" description="Helical" evidence="2">
    <location>
        <begin position="474"/>
        <end position="495"/>
    </location>
</feature>
<dbReference type="PaxDb" id="6239-F33D11.9b"/>
<dbReference type="Pfam" id="PF04114">
    <property type="entry name" value="Gaa1"/>
    <property type="match status" value="1"/>
</dbReference>
<dbReference type="Bgee" id="WBGene00018006">
    <property type="expression patterns" value="Expressed in embryo and 4 other cell types or tissues"/>
</dbReference>
<proteinExistence type="evidence at protein level"/>
<dbReference type="SMR" id="Q95X60"/>
<feature type="transmembrane region" description="Helical" evidence="2">
    <location>
        <begin position="393"/>
        <end position="413"/>
    </location>
</feature>
<dbReference type="FunCoup" id="Q95X60">
    <property type="interactions" value="1874"/>
</dbReference>
<evidence type="ECO:0000313" key="3">
    <source>
        <dbReference type="EMBL" id="CCD66443.1"/>
    </source>
</evidence>
<accession>Q95X60</accession>
<feature type="transmembrane region" description="Helical" evidence="2">
    <location>
        <begin position="425"/>
        <end position="454"/>
    </location>
</feature>